<organism evidence="3 4">
    <name type="scientific">Actinopolymorpha rutila</name>
    <dbReference type="NCBI Taxonomy" id="446787"/>
    <lineage>
        <taxon>Bacteria</taxon>
        <taxon>Bacillati</taxon>
        <taxon>Actinomycetota</taxon>
        <taxon>Actinomycetes</taxon>
        <taxon>Propionibacteriales</taxon>
        <taxon>Actinopolymorphaceae</taxon>
        <taxon>Actinopolymorpha</taxon>
    </lineage>
</organism>
<feature type="domain" description="Transposase IS116/IS110/IS902 C-terminal" evidence="2">
    <location>
        <begin position="36"/>
        <end position="84"/>
    </location>
</feature>
<dbReference type="GO" id="GO:0003677">
    <property type="term" value="F:DNA binding"/>
    <property type="evidence" value="ECO:0007669"/>
    <property type="project" value="InterPro"/>
</dbReference>
<sequence>MGLVVQTLVRTIREASAAIRDLEAELASQLADHPDAEILRSVPGLGVVSGGRVLGEFGDAPARFADAGRRRCYAGTAPVTRASTCSRLR</sequence>
<evidence type="ECO:0000259" key="2">
    <source>
        <dbReference type="Pfam" id="PF02371"/>
    </source>
</evidence>
<evidence type="ECO:0000313" key="3">
    <source>
        <dbReference type="EMBL" id="NYH87960.1"/>
    </source>
</evidence>
<keyword evidence="1" id="KW-0175">Coiled coil</keyword>
<dbReference type="AlphaFoldDB" id="A0A852ZG42"/>
<dbReference type="GO" id="GO:0006313">
    <property type="term" value="P:DNA transposition"/>
    <property type="evidence" value="ECO:0007669"/>
    <property type="project" value="InterPro"/>
</dbReference>
<dbReference type="EMBL" id="JACBZH010000001">
    <property type="protein sequence ID" value="NYH87960.1"/>
    <property type="molecule type" value="Genomic_DNA"/>
</dbReference>
<dbReference type="Proteomes" id="UP000579605">
    <property type="component" value="Unassembled WGS sequence"/>
</dbReference>
<dbReference type="GO" id="GO:0004803">
    <property type="term" value="F:transposase activity"/>
    <property type="evidence" value="ECO:0007669"/>
    <property type="project" value="InterPro"/>
</dbReference>
<keyword evidence="4" id="KW-1185">Reference proteome</keyword>
<accession>A0A852ZG42</accession>
<dbReference type="RefSeq" id="WP_238341199.1">
    <property type="nucleotide sequence ID" value="NZ_BAAARR010000004.1"/>
</dbReference>
<feature type="coiled-coil region" evidence="1">
    <location>
        <begin position="5"/>
        <end position="32"/>
    </location>
</feature>
<dbReference type="InterPro" id="IPR003346">
    <property type="entry name" value="Transposase_20"/>
</dbReference>
<dbReference type="Pfam" id="PF02371">
    <property type="entry name" value="Transposase_20"/>
    <property type="match status" value="1"/>
</dbReference>
<name>A0A852ZG42_9ACTN</name>
<comment type="caution">
    <text evidence="3">The sequence shown here is derived from an EMBL/GenBank/DDBJ whole genome shotgun (WGS) entry which is preliminary data.</text>
</comment>
<proteinExistence type="predicted"/>
<gene>
    <name evidence="3" type="ORF">F4554_000598</name>
</gene>
<evidence type="ECO:0000313" key="4">
    <source>
        <dbReference type="Proteomes" id="UP000579605"/>
    </source>
</evidence>
<reference evidence="3 4" key="1">
    <citation type="submission" date="2020-07" db="EMBL/GenBank/DDBJ databases">
        <title>Sequencing the genomes of 1000 actinobacteria strains.</title>
        <authorList>
            <person name="Klenk H.-P."/>
        </authorList>
    </citation>
    <scope>NUCLEOTIDE SEQUENCE [LARGE SCALE GENOMIC DNA]</scope>
    <source>
        <strain evidence="3 4">DSM 18448</strain>
    </source>
</reference>
<protein>
    <submittedName>
        <fullName evidence="3">Transposase</fullName>
    </submittedName>
</protein>
<evidence type="ECO:0000256" key="1">
    <source>
        <dbReference type="SAM" id="Coils"/>
    </source>
</evidence>